<sequence length="601" mass="64964">MRFKRIYSSEVNVKWFGAKGDGIADDRAAVQAAIESVKSTFEQNNVVEGGGTVYLPKGRYRVTDTIYLDKFVKLRGDLSRGGFFFNTTAEKASGTVIYADFANPDKICIDACGFDASTKKRIAYNKIVNGGMIDGKQVSSLHGVCMEDLVVYTERTVFCGIRYCGTVNSKMRNVHSRGFEVGILFNAGWGTEFENLFINAKYHGFAAVHSVIGCSVINPYIDTTAGYNVEEIPQDRIPHYVYNEREGEDPDYIPQGHHRKRVCVYNYWCGSITYTAPIAEGAHIGFVCYNSTVTVNGSHIEQIRDYPWFIVESAVKSINNALWHPGKGIIYAGGGAVTDFEYFYNWPGSFRTYYAYASAKSTSNVITDNMADTTEYSPYVRFNHVGKDAIVHEVYVDPVNGTDVYLGINANNAVKTLNAMAERLDKNRKNIVYIVSGTEAVAAQGIPAIDNADVEIRSLGAGKAKIKSKLMSNNNAILLNDASVIVNGVDLEVESGGADLSYAAMFLVSGNCKLKLSAASVTLSGATSLLKPALGQTANVTATYAGCEFRNPGGGGSIGGSVSGGNGKVVISDASFGNALEAALAANKYAEPEFHVIASTL</sequence>
<keyword evidence="3" id="KW-1185">Reference proteome</keyword>
<dbReference type="Pfam" id="PF12708">
    <property type="entry name" value="Pect-lyase_RHGA_epim"/>
    <property type="match status" value="1"/>
</dbReference>
<reference evidence="2 3" key="1">
    <citation type="journal article" date="2009" name="Int. J. Syst. Evol. Microbiol.">
        <title>Paenibacillus contaminans sp. nov., isolated from a contaminated laboratory plate.</title>
        <authorList>
            <person name="Chou J.H."/>
            <person name="Lee J.H."/>
            <person name="Lin M.C."/>
            <person name="Chang P.S."/>
            <person name="Arun A.B."/>
            <person name="Young C.C."/>
            <person name="Chen W.M."/>
        </authorList>
    </citation>
    <scope>NUCLEOTIDE SEQUENCE [LARGE SCALE GENOMIC DNA]</scope>
    <source>
        <strain evidence="2 3">CKOBP-6</strain>
    </source>
</reference>
<proteinExistence type="predicted"/>
<evidence type="ECO:0000313" key="2">
    <source>
        <dbReference type="EMBL" id="RAV21111.1"/>
    </source>
</evidence>
<dbReference type="InterPro" id="IPR024535">
    <property type="entry name" value="RHGA/B-epi-like_pectate_lyase"/>
</dbReference>
<dbReference type="Proteomes" id="UP000250369">
    <property type="component" value="Unassembled WGS sequence"/>
</dbReference>
<feature type="domain" description="Rhamnogalacturonase A/B/Epimerase-like pectate lyase" evidence="1">
    <location>
        <begin position="11"/>
        <end position="115"/>
    </location>
</feature>
<organism evidence="2 3">
    <name type="scientific">Paenibacillus contaminans</name>
    <dbReference type="NCBI Taxonomy" id="450362"/>
    <lineage>
        <taxon>Bacteria</taxon>
        <taxon>Bacillati</taxon>
        <taxon>Bacillota</taxon>
        <taxon>Bacilli</taxon>
        <taxon>Bacillales</taxon>
        <taxon>Paenibacillaceae</taxon>
        <taxon>Paenibacillus</taxon>
    </lineage>
</organism>
<dbReference type="SUPFAM" id="SSF51126">
    <property type="entry name" value="Pectin lyase-like"/>
    <property type="match status" value="1"/>
</dbReference>
<dbReference type="InterPro" id="IPR011050">
    <property type="entry name" value="Pectin_lyase_fold/virulence"/>
</dbReference>
<dbReference type="InterPro" id="IPR012334">
    <property type="entry name" value="Pectin_lyas_fold"/>
</dbReference>
<evidence type="ECO:0000313" key="3">
    <source>
        <dbReference type="Proteomes" id="UP000250369"/>
    </source>
</evidence>
<dbReference type="OrthoDB" id="2496562at2"/>
<protein>
    <recommendedName>
        <fullName evidence="1">Rhamnogalacturonase A/B/Epimerase-like pectate lyase domain-containing protein</fullName>
    </recommendedName>
</protein>
<dbReference type="AlphaFoldDB" id="A0A329MME1"/>
<evidence type="ECO:0000259" key="1">
    <source>
        <dbReference type="Pfam" id="PF12708"/>
    </source>
</evidence>
<comment type="caution">
    <text evidence="2">The sequence shown here is derived from an EMBL/GenBank/DDBJ whole genome shotgun (WGS) entry which is preliminary data.</text>
</comment>
<dbReference type="Gene3D" id="2.160.20.10">
    <property type="entry name" value="Single-stranded right-handed beta-helix, Pectin lyase-like"/>
    <property type="match status" value="1"/>
</dbReference>
<accession>A0A329MME1</accession>
<dbReference type="EMBL" id="QMFB01000006">
    <property type="protein sequence ID" value="RAV21111.1"/>
    <property type="molecule type" value="Genomic_DNA"/>
</dbReference>
<gene>
    <name evidence="2" type="ORF">DQG23_13290</name>
</gene>
<name>A0A329MME1_9BACL</name>